<dbReference type="OrthoDB" id="429813at2759"/>
<dbReference type="STRING" id="981085.W9R5G3"/>
<evidence type="ECO:0000256" key="3">
    <source>
        <dbReference type="ARBA" id="ARBA00023098"/>
    </source>
</evidence>
<dbReference type="Pfam" id="PF03015">
    <property type="entry name" value="Sterile"/>
    <property type="match status" value="1"/>
</dbReference>
<name>W9R5G3_9ROSA</name>
<dbReference type="InterPro" id="IPR026055">
    <property type="entry name" value="FAR"/>
</dbReference>
<dbReference type="InterPro" id="IPR036291">
    <property type="entry name" value="NAD(P)-bd_dom_sf"/>
</dbReference>
<dbReference type="Gene3D" id="3.40.50.720">
    <property type="entry name" value="NAD(P)-binding Rossmann-like Domain"/>
    <property type="match status" value="1"/>
</dbReference>
<evidence type="ECO:0000256" key="4">
    <source>
        <dbReference type="RuleBase" id="RU363097"/>
    </source>
</evidence>
<dbReference type="EC" id="1.2.1.84" evidence="4"/>
<dbReference type="InterPro" id="IPR033640">
    <property type="entry name" value="FAR_C"/>
</dbReference>
<dbReference type="CDD" id="cd09071">
    <property type="entry name" value="FAR_C"/>
    <property type="match status" value="1"/>
</dbReference>
<evidence type="ECO:0000313" key="8">
    <source>
        <dbReference type="Proteomes" id="UP000030645"/>
    </source>
</evidence>
<organism evidence="7 8">
    <name type="scientific">Morus notabilis</name>
    <dbReference type="NCBI Taxonomy" id="981085"/>
    <lineage>
        <taxon>Eukaryota</taxon>
        <taxon>Viridiplantae</taxon>
        <taxon>Streptophyta</taxon>
        <taxon>Embryophyta</taxon>
        <taxon>Tracheophyta</taxon>
        <taxon>Spermatophyta</taxon>
        <taxon>Magnoliopsida</taxon>
        <taxon>eudicotyledons</taxon>
        <taxon>Gunneridae</taxon>
        <taxon>Pentapetalae</taxon>
        <taxon>rosids</taxon>
        <taxon>fabids</taxon>
        <taxon>Rosales</taxon>
        <taxon>Moraceae</taxon>
        <taxon>Moreae</taxon>
        <taxon>Morus</taxon>
    </lineage>
</organism>
<feature type="domain" description="Fatty acyl-CoA reductase C-terminal" evidence="5">
    <location>
        <begin position="395"/>
        <end position="492"/>
    </location>
</feature>
<evidence type="ECO:0000256" key="2">
    <source>
        <dbReference type="ARBA" id="ARBA00022516"/>
    </source>
</evidence>
<comment type="catalytic activity">
    <reaction evidence="4">
        <text>a long-chain fatty acyl-CoA + 2 NADPH + 2 H(+) = a long-chain primary fatty alcohol + 2 NADP(+) + CoA</text>
        <dbReference type="Rhea" id="RHEA:52716"/>
        <dbReference type="ChEBI" id="CHEBI:15378"/>
        <dbReference type="ChEBI" id="CHEBI:57287"/>
        <dbReference type="ChEBI" id="CHEBI:57783"/>
        <dbReference type="ChEBI" id="CHEBI:58349"/>
        <dbReference type="ChEBI" id="CHEBI:77396"/>
        <dbReference type="ChEBI" id="CHEBI:83139"/>
        <dbReference type="EC" id="1.2.1.84"/>
    </reaction>
</comment>
<dbReference type="GO" id="GO:0080019">
    <property type="term" value="F:alcohol-forming very long-chain fatty acyl-CoA reductase activity"/>
    <property type="evidence" value="ECO:0007669"/>
    <property type="project" value="InterPro"/>
</dbReference>
<comment type="similarity">
    <text evidence="1 4">Belongs to the fatty acyl-CoA reductase family.</text>
</comment>
<proteinExistence type="inferred from homology"/>
<dbReference type="PANTHER" id="PTHR11011">
    <property type="entry name" value="MALE STERILITY PROTEIN 2-RELATED"/>
    <property type="match status" value="1"/>
</dbReference>
<keyword evidence="3 4" id="KW-0443">Lipid metabolism</keyword>
<evidence type="ECO:0000259" key="6">
    <source>
        <dbReference type="Pfam" id="PF07993"/>
    </source>
</evidence>
<keyword evidence="2 4" id="KW-0444">Lipid biosynthesis</keyword>
<sequence length="492" mass="55768">MELESVLKFLENKSILITGATGFLAKIFAEKVLRAQPKVKKLYLLLRANDEKSATQRLNNEIIGKDLFKVLKERLGASFGTFVREKLSVMAGDITREDLGLKDLKLKEEMLNQLDVIVNLAATTNFDERYDISLFLNTVGVKHCLNFAKQCQKLKILVHVSTAYVSGEKGGLILENPYHMGDTLNGATGLDIDNEVRLVEAKLKQLQAEEASEAEITLAMKDFGIQRANKYGWPNTYVFTKAMGEMVLGHLKENVNVVIIRPTIITSTYKEPFPGWVEGLRTIDSLAVGYGKGKLTCFLGDLEAVVDVIPADLVVNATIVAIAAHANQPSSENVIYQVGSSVRNPVRYSNLQDYGFRYFSKKPWINKDGKPIKVRKVLVLGDMASFRRYMSVRYLLFLKGLELVNTAFCQYFQGMYLDLNRKIQFVMRLVELYRPYLFFKGVFDDMNTERLRLAAKESGIETDIFYFDPKSINWDEYFMSIHIPGVVKYVSK</sequence>
<gene>
    <name evidence="7" type="ORF">L484_022372</name>
</gene>
<accession>W9R5G3</accession>
<dbReference type="KEGG" id="mnt:21405189"/>
<reference evidence="8" key="1">
    <citation type="submission" date="2013-01" db="EMBL/GenBank/DDBJ databases">
        <title>Draft Genome Sequence of a Mulberry Tree, Morus notabilis C.K. Schneid.</title>
        <authorList>
            <person name="He N."/>
            <person name="Zhao S."/>
        </authorList>
    </citation>
    <scope>NUCLEOTIDE SEQUENCE</scope>
</reference>
<dbReference type="Proteomes" id="UP000030645">
    <property type="component" value="Unassembled WGS sequence"/>
</dbReference>
<dbReference type="GO" id="GO:0102965">
    <property type="term" value="F:alcohol-forming long-chain fatty acyl-CoA reductase activity"/>
    <property type="evidence" value="ECO:0007669"/>
    <property type="project" value="UniProtKB-EC"/>
</dbReference>
<dbReference type="AlphaFoldDB" id="W9R5G3"/>
<dbReference type="SUPFAM" id="SSF51735">
    <property type="entry name" value="NAD(P)-binding Rossmann-fold domains"/>
    <property type="match status" value="1"/>
</dbReference>
<dbReference type="InterPro" id="IPR013120">
    <property type="entry name" value="FAR_NAD-bd"/>
</dbReference>
<dbReference type="PANTHER" id="PTHR11011:SF99">
    <property type="entry name" value="FATTY ACYL-COA REDUCTASE 3"/>
    <property type="match status" value="1"/>
</dbReference>
<dbReference type="eggNOG" id="KOG1221">
    <property type="taxonomic scope" value="Eukaryota"/>
</dbReference>
<keyword evidence="8" id="KW-1185">Reference proteome</keyword>
<dbReference type="GO" id="GO:0035336">
    <property type="term" value="P:long-chain fatty-acyl-CoA metabolic process"/>
    <property type="evidence" value="ECO:0007669"/>
    <property type="project" value="TreeGrafter"/>
</dbReference>
<dbReference type="Pfam" id="PF07993">
    <property type="entry name" value="NAD_binding_4"/>
    <property type="match status" value="1"/>
</dbReference>
<dbReference type="CDD" id="cd05236">
    <property type="entry name" value="FAR-N_SDR_e"/>
    <property type="match status" value="1"/>
</dbReference>
<protein>
    <recommendedName>
        <fullName evidence="4">Fatty acyl-CoA reductase</fullName>
        <ecNumber evidence="4">1.2.1.84</ecNumber>
    </recommendedName>
</protein>
<comment type="function">
    <text evidence="4">Catalyzes the reduction of fatty acyl-CoA to fatty alcohols.</text>
</comment>
<dbReference type="EMBL" id="KE343693">
    <property type="protein sequence ID" value="EXB38471.1"/>
    <property type="molecule type" value="Genomic_DNA"/>
</dbReference>
<evidence type="ECO:0000259" key="5">
    <source>
        <dbReference type="Pfam" id="PF03015"/>
    </source>
</evidence>
<keyword evidence="4" id="KW-0560">Oxidoreductase</keyword>
<evidence type="ECO:0000313" key="7">
    <source>
        <dbReference type="EMBL" id="EXB38471.1"/>
    </source>
</evidence>
<evidence type="ECO:0000256" key="1">
    <source>
        <dbReference type="ARBA" id="ARBA00005928"/>
    </source>
</evidence>
<keyword evidence="4" id="KW-0521">NADP</keyword>
<feature type="domain" description="Thioester reductase (TE)" evidence="6">
    <location>
        <begin position="17"/>
        <end position="318"/>
    </location>
</feature>
<dbReference type="GO" id="GO:0010345">
    <property type="term" value="P:suberin biosynthetic process"/>
    <property type="evidence" value="ECO:0007669"/>
    <property type="project" value="TreeGrafter"/>
</dbReference>